<evidence type="ECO:0000313" key="3">
    <source>
        <dbReference type="Proteomes" id="UP001252186"/>
    </source>
</evidence>
<organism evidence="2 3">
    <name type="scientific">Urechidicola vernalis</name>
    <dbReference type="NCBI Taxonomy" id="3075600"/>
    <lineage>
        <taxon>Bacteria</taxon>
        <taxon>Pseudomonadati</taxon>
        <taxon>Bacteroidota</taxon>
        <taxon>Flavobacteriia</taxon>
        <taxon>Flavobacteriales</taxon>
        <taxon>Flavobacteriaceae</taxon>
        <taxon>Urechidicola</taxon>
    </lineage>
</organism>
<evidence type="ECO:0000313" key="2">
    <source>
        <dbReference type="EMBL" id="MDT0552783.1"/>
    </source>
</evidence>
<sequence length="146" mass="15888">MKKLLTLLFIAVLTLSFSHEANAQEGARKQLNFGFLGVTYEIPVSKDITIAPFAGTDWDIDWITFGVKGNYYFDRVFKLESPDWDVYGGLSLGYAVGLGNNPDSSDVGFGAHAGGRWFFNEKWGLFLELGGGTTGGTAGIGFTMKL</sequence>
<keyword evidence="1" id="KW-0732">Signal</keyword>
<evidence type="ECO:0000256" key="1">
    <source>
        <dbReference type="SAM" id="SignalP"/>
    </source>
</evidence>
<protein>
    <recommendedName>
        <fullName evidence="4">Outer membrane protein beta-barrel domain-containing protein</fullName>
    </recommendedName>
</protein>
<name>A0ABU2Y3K1_9FLAO</name>
<comment type="caution">
    <text evidence="2">The sequence shown here is derived from an EMBL/GenBank/DDBJ whole genome shotgun (WGS) entry which is preliminary data.</text>
</comment>
<feature type="chain" id="PRO_5045135434" description="Outer membrane protein beta-barrel domain-containing protein" evidence="1">
    <location>
        <begin position="24"/>
        <end position="146"/>
    </location>
</feature>
<dbReference type="RefSeq" id="WP_311592719.1">
    <property type="nucleotide sequence ID" value="NZ_JAVRHV010000002.1"/>
</dbReference>
<dbReference type="EMBL" id="JAVRHV010000002">
    <property type="protein sequence ID" value="MDT0552783.1"/>
    <property type="molecule type" value="Genomic_DNA"/>
</dbReference>
<accession>A0ABU2Y3K1</accession>
<dbReference type="InterPro" id="IPR011250">
    <property type="entry name" value="OMP/PagP_B-barrel"/>
</dbReference>
<evidence type="ECO:0008006" key="4">
    <source>
        <dbReference type="Google" id="ProtNLM"/>
    </source>
</evidence>
<proteinExistence type="predicted"/>
<gene>
    <name evidence="2" type="ORF">RM519_05960</name>
</gene>
<dbReference type="Proteomes" id="UP001252186">
    <property type="component" value="Unassembled WGS sequence"/>
</dbReference>
<feature type="signal peptide" evidence="1">
    <location>
        <begin position="1"/>
        <end position="23"/>
    </location>
</feature>
<dbReference type="SUPFAM" id="SSF56925">
    <property type="entry name" value="OMPA-like"/>
    <property type="match status" value="1"/>
</dbReference>
<reference evidence="2 3" key="1">
    <citation type="submission" date="2023-09" db="EMBL/GenBank/DDBJ databases">
        <authorList>
            <person name="Rey-Velasco X."/>
        </authorList>
    </citation>
    <scope>NUCLEOTIDE SEQUENCE [LARGE SCALE GENOMIC DNA]</scope>
    <source>
        <strain evidence="2 3">P050</strain>
    </source>
</reference>
<keyword evidence="3" id="KW-1185">Reference proteome</keyword>